<feature type="compositionally biased region" description="Low complexity" evidence="4">
    <location>
        <begin position="224"/>
        <end position="236"/>
    </location>
</feature>
<reference evidence="5" key="1">
    <citation type="submission" date="2020-07" db="EMBL/GenBank/DDBJ databases">
        <authorList>
            <person name="Lin J."/>
        </authorList>
    </citation>
    <scope>NUCLEOTIDE SEQUENCE</scope>
</reference>
<keyword evidence="2" id="KW-0808">Transferase</keyword>
<feature type="compositionally biased region" description="Low complexity" evidence="4">
    <location>
        <begin position="258"/>
        <end position="268"/>
    </location>
</feature>
<feature type="region of interest" description="Disordered" evidence="4">
    <location>
        <begin position="155"/>
        <end position="290"/>
    </location>
</feature>
<evidence type="ECO:0000256" key="3">
    <source>
        <dbReference type="ARBA" id="ARBA00023315"/>
    </source>
</evidence>
<dbReference type="GO" id="GO:0016747">
    <property type="term" value="F:acyltransferase activity, transferring groups other than amino-acyl groups"/>
    <property type="evidence" value="ECO:0007669"/>
    <property type="project" value="TreeGrafter"/>
</dbReference>
<gene>
    <name evidence="5" type="ORF">CB5_LOCUS8232</name>
</gene>
<evidence type="ECO:0000256" key="2">
    <source>
        <dbReference type="ARBA" id="ARBA00022679"/>
    </source>
</evidence>
<proteinExistence type="inferred from homology"/>
<keyword evidence="3" id="KW-0012">Acyltransferase</keyword>
<name>A0A6V7P2H2_ANACO</name>
<sequence>MVVVEVIKSELVAPSEATPRDPIWSSNLDLAARRGYTPTVYFYRPNGDSDFFSEDVLKTALAKTLVRFYPFAGRLGVSPVDGRVEISCTAEGALFVVARADAALDDFNDFAPSAAMRDLFVPPACSPDPPCILLMLQVTYLKCAAWCWARRCTTPSSTRAAPSTSSPPGPPSRAAAAAPTSPRPLSSTTPSSAPAPPRRPLRPPRPQPQPFVDPRALRQRHPQALPGPGRRPQGALLRRRRRRRRRAGVGVPRDRGARVAVRVRGAGARARRRDAALHDGRRARAPRPAAPPNYFGNAVLRTSVAAAAGELADAPLGSVARRLRAATSPGDDYARSLVDYLDAVDMDRLPRSGLPGNDLRVISWMGMSIYDADFGWGEPVFMGPALMYYAGFVYLMSSPGKVGGVSVAVSLEPDTLPTFKKLLFQELGGVQG</sequence>
<feature type="compositionally biased region" description="Low complexity" evidence="4">
    <location>
        <begin position="155"/>
        <end position="164"/>
    </location>
</feature>
<dbReference type="EMBL" id="LR862144">
    <property type="protein sequence ID" value="CAD1825021.1"/>
    <property type="molecule type" value="Genomic_DNA"/>
</dbReference>
<accession>A0A6V7P2H2</accession>
<dbReference type="PANTHER" id="PTHR31642">
    <property type="entry name" value="TRICHOTHECENE 3-O-ACETYLTRANSFERASE"/>
    <property type="match status" value="1"/>
</dbReference>
<feature type="compositionally biased region" description="Low complexity" evidence="4">
    <location>
        <begin position="172"/>
        <end position="192"/>
    </location>
</feature>
<dbReference type="Pfam" id="PF02458">
    <property type="entry name" value="Transferase"/>
    <property type="match status" value="2"/>
</dbReference>
<protein>
    <submittedName>
        <fullName evidence="5">Uncharacterized protein</fullName>
    </submittedName>
</protein>
<dbReference type="InterPro" id="IPR023213">
    <property type="entry name" value="CAT-like_dom_sf"/>
</dbReference>
<dbReference type="Gene3D" id="3.30.559.10">
    <property type="entry name" value="Chloramphenicol acetyltransferase-like domain"/>
    <property type="match status" value="2"/>
</dbReference>
<feature type="compositionally biased region" description="Basic residues" evidence="4">
    <location>
        <begin position="237"/>
        <end position="247"/>
    </location>
</feature>
<evidence type="ECO:0000256" key="4">
    <source>
        <dbReference type="SAM" id="MobiDB-lite"/>
    </source>
</evidence>
<organism evidence="5">
    <name type="scientific">Ananas comosus var. bracteatus</name>
    <name type="common">red pineapple</name>
    <dbReference type="NCBI Taxonomy" id="296719"/>
    <lineage>
        <taxon>Eukaryota</taxon>
        <taxon>Viridiplantae</taxon>
        <taxon>Streptophyta</taxon>
        <taxon>Embryophyta</taxon>
        <taxon>Tracheophyta</taxon>
        <taxon>Spermatophyta</taxon>
        <taxon>Magnoliopsida</taxon>
        <taxon>Liliopsida</taxon>
        <taxon>Poales</taxon>
        <taxon>Bromeliaceae</taxon>
        <taxon>Bromelioideae</taxon>
        <taxon>Ananas</taxon>
    </lineage>
</organism>
<dbReference type="AlphaFoldDB" id="A0A6V7P2H2"/>
<evidence type="ECO:0000256" key="1">
    <source>
        <dbReference type="ARBA" id="ARBA00009861"/>
    </source>
</evidence>
<evidence type="ECO:0000313" key="5">
    <source>
        <dbReference type="EMBL" id="CAD1825021.1"/>
    </source>
</evidence>
<feature type="compositionally biased region" description="Pro residues" evidence="4">
    <location>
        <begin position="193"/>
        <end position="211"/>
    </location>
</feature>
<comment type="similarity">
    <text evidence="1">Belongs to the plant acyltransferase family.</text>
</comment>
<dbReference type="InterPro" id="IPR050317">
    <property type="entry name" value="Plant_Fungal_Acyltransferase"/>
</dbReference>
<feature type="compositionally biased region" description="Basic and acidic residues" evidence="4">
    <location>
        <begin position="273"/>
        <end position="282"/>
    </location>
</feature>
<dbReference type="PANTHER" id="PTHR31642:SF138">
    <property type="entry name" value="PUTRESCINE HYDROXYCINNAMOYLTRANSFERASE 1"/>
    <property type="match status" value="1"/>
</dbReference>